<dbReference type="PANTHER" id="PTHR31935">
    <property type="entry name" value="COILED-COIL DOMAIN-CONTAINING PROTEIN 13"/>
    <property type="match status" value="1"/>
</dbReference>
<feature type="compositionally biased region" description="Polar residues" evidence="2">
    <location>
        <begin position="472"/>
        <end position="484"/>
    </location>
</feature>
<feature type="coiled-coil region" evidence="1">
    <location>
        <begin position="246"/>
        <end position="273"/>
    </location>
</feature>
<accession>A0A0P1AEB0</accession>
<dbReference type="AlphaFoldDB" id="A0A0P1AEB0"/>
<feature type="compositionally biased region" description="Basic and acidic residues" evidence="2">
    <location>
        <begin position="521"/>
        <end position="531"/>
    </location>
</feature>
<dbReference type="Proteomes" id="UP000054928">
    <property type="component" value="Unassembled WGS sequence"/>
</dbReference>
<sequence length="684" mass="78224">MEIERVQTRVNVDGKMLIEQPQQTPLIVPSFDDEDDSSCSDDEPAMTSSNMLNKQRFIDRCNKNNTEYGYEAQASFRDKCNQDEIQQSLSSDVRWDQVREAEEVTNTNGTSCSEIRDLRQQVKALQIQLEAQAPVPGLDIEAFHEILLDKEELDHDIRDVKIVHQAKSLRTLKRLLQREKQRTADSVKQCIALETTSKHHEQEIDTLKLKLQRLHARAAGNKTNSLSSVTSSETPTVSTNDTCINDENLKKNCEALKLKNTALQQELKTTQRALIREVGDDVPLEDIICNTDSTTSRSARRGRAQHIIILKSKVKRLQTQLANLKQGSIVSDAQSSENSATVLDVDKRAQQDLSDQQLHRQKVIDQLSSQRDELQDRLHRLTRKYDAIKARVQILDRERQEMRDKFQVLIEKSKTDDALIDALQRQLETWKSKLHQARRARTADGVKNTNQVEQAELERLRQLVGEHKGQSGERSASCSLSSDRTMPRPSEIAQYRAIAVEKERLTELVCSLKSQVENKDKQLQSLRERRGNFGAASETLTRITPPPSMPVPGDGSVSRIPRLRGSKTPPEGRPFGASMSSLPASLTVKMEQQQQQLKQEMETLRKTFRESMREKDDRIAELEQQHKLLDQSGTAKMYTADGMSQKFQELEEENAFLRQEYNRLKSRYEALAKENERFNSENQQ</sequence>
<evidence type="ECO:0000313" key="4">
    <source>
        <dbReference type="Proteomes" id="UP000054928"/>
    </source>
</evidence>
<evidence type="ECO:0000256" key="2">
    <source>
        <dbReference type="SAM" id="MobiDB-lite"/>
    </source>
</evidence>
<dbReference type="OrthoDB" id="10258312at2759"/>
<organism evidence="3 4">
    <name type="scientific">Plasmopara halstedii</name>
    <name type="common">Downy mildew of sunflower</name>
    <dbReference type="NCBI Taxonomy" id="4781"/>
    <lineage>
        <taxon>Eukaryota</taxon>
        <taxon>Sar</taxon>
        <taxon>Stramenopiles</taxon>
        <taxon>Oomycota</taxon>
        <taxon>Peronosporomycetes</taxon>
        <taxon>Peronosporales</taxon>
        <taxon>Peronosporaceae</taxon>
        <taxon>Plasmopara</taxon>
    </lineage>
</organism>
<proteinExistence type="predicted"/>
<feature type="coiled-coil region" evidence="1">
    <location>
        <begin position="364"/>
        <end position="463"/>
    </location>
</feature>
<feature type="coiled-coil region" evidence="1">
    <location>
        <begin position="587"/>
        <end position="681"/>
    </location>
</feature>
<protein>
    <submittedName>
        <fullName evidence="3">Uncharacterized protein</fullName>
    </submittedName>
</protein>
<evidence type="ECO:0000313" key="3">
    <source>
        <dbReference type="EMBL" id="CEG38730.1"/>
    </source>
</evidence>
<name>A0A0P1AEB0_PLAHL</name>
<dbReference type="InterPro" id="IPR038929">
    <property type="entry name" value="CCDC13"/>
</dbReference>
<dbReference type="PANTHER" id="PTHR31935:SF1">
    <property type="entry name" value="COILED-COIL DOMAIN-CONTAINING PROTEIN 13"/>
    <property type="match status" value="1"/>
</dbReference>
<keyword evidence="1" id="KW-0175">Coiled coil</keyword>
<dbReference type="RefSeq" id="XP_024575099.1">
    <property type="nucleotide sequence ID" value="XM_024724198.1"/>
</dbReference>
<evidence type="ECO:0000256" key="1">
    <source>
        <dbReference type="SAM" id="Coils"/>
    </source>
</evidence>
<feature type="region of interest" description="Disordered" evidence="2">
    <location>
        <begin position="521"/>
        <end position="580"/>
    </location>
</feature>
<feature type="region of interest" description="Disordered" evidence="2">
    <location>
        <begin position="465"/>
        <end position="487"/>
    </location>
</feature>
<dbReference type="OMA" id="EIQWDRV"/>
<keyword evidence="4" id="KW-1185">Reference proteome</keyword>
<dbReference type="GeneID" id="36403842"/>
<dbReference type="EMBL" id="CCYD01000322">
    <property type="protein sequence ID" value="CEG38730.1"/>
    <property type="molecule type" value="Genomic_DNA"/>
</dbReference>
<reference evidence="4" key="1">
    <citation type="submission" date="2014-09" db="EMBL/GenBank/DDBJ databases">
        <authorList>
            <person name="Sharma Rahul"/>
            <person name="Thines Marco"/>
        </authorList>
    </citation>
    <scope>NUCLEOTIDE SEQUENCE [LARGE SCALE GENOMIC DNA]</scope>
</reference>